<name>A0A9E8SB65_9MICO</name>
<evidence type="ECO:0000313" key="1">
    <source>
        <dbReference type="EMBL" id="WAB81262.1"/>
    </source>
</evidence>
<reference evidence="1" key="1">
    <citation type="submission" date="2022-11" db="EMBL/GenBank/DDBJ databases">
        <title>Description of Microcella daejonensis nov. sp, isolated from riverside soil.</title>
        <authorList>
            <person name="Molina K.M."/>
            <person name="Kim S.B."/>
        </authorList>
    </citation>
    <scope>NUCLEOTIDE SEQUENCE</scope>
    <source>
        <strain evidence="1">MMS21-STM12</strain>
    </source>
</reference>
<sequence length="63" mass="6864">MSVGAAVREAARLWRGLMGDDAYARYAAHVAAEPPDGAVVLSEREFWRGHQDGFDPRTRGGCC</sequence>
<dbReference type="InterPro" id="IPR007423">
    <property type="entry name" value="Sel_put"/>
</dbReference>
<protein>
    <submittedName>
        <fullName evidence="1">YbdD/YjiX family protein</fullName>
    </submittedName>
</protein>
<dbReference type="RefSeq" id="WP_267781010.1">
    <property type="nucleotide sequence ID" value="NZ_CP113089.1"/>
</dbReference>
<evidence type="ECO:0000313" key="2">
    <source>
        <dbReference type="Proteomes" id="UP001164706"/>
    </source>
</evidence>
<dbReference type="Pfam" id="PF04328">
    <property type="entry name" value="Sel_put"/>
    <property type="match status" value="1"/>
</dbReference>
<keyword evidence="2" id="KW-1185">Reference proteome</keyword>
<dbReference type="EMBL" id="CP113089">
    <property type="protein sequence ID" value="WAB81262.1"/>
    <property type="molecule type" value="Genomic_DNA"/>
</dbReference>
<dbReference type="AlphaFoldDB" id="A0A9E8SB65"/>
<organism evidence="1 2">
    <name type="scientific">Microcella daejeonensis</name>
    <dbReference type="NCBI Taxonomy" id="2994971"/>
    <lineage>
        <taxon>Bacteria</taxon>
        <taxon>Bacillati</taxon>
        <taxon>Actinomycetota</taxon>
        <taxon>Actinomycetes</taxon>
        <taxon>Micrococcales</taxon>
        <taxon>Microbacteriaceae</taxon>
        <taxon>Microcella</taxon>
    </lineage>
</organism>
<dbReference type="KEGG" id="mdb:OVN18_12090"/>
<gene>
    <name evidence="1" type="ORF">OVN18_12090</name>
</gene>
<accession>A0A9E8SB65</accession>
<proteinExistence type="predicted"/>
<dbReference type="Proteomes" id="UP001164706">
    <property type="component" value="Chromosome"/>
</dbReference>